<evidence type="ECO:0000313" key="10">
    <source>
        <dbReference type="Proteomes" id="UP000694413"/>
    </source>
</evidence>
<evidence type="ECO:0000256" key="3">
    <source>
        <dbReference type="ARBA" id="ARBA00022737"/>
    </source>
</evidence>
<name>A0A8D2MCP0_ZONAL</name>
<dbReference type="PROSITE" id="PS00028">
    <property type="entry name" value="ZINC_FINGER_C2H2_1"/>
    <property type="match status" value="2"/>
</dbReference>
<sequence length="124" mass="14092">MEEEKPHKCWECGKSFRQSSTLISHQMTHTGEWAYKCGECGKGFSCSSHLITHLRIHTGERPYKYPQCQKRFHTSSDLLKHQSSCTAPASSPMAAPTLFRALAIHIPCDPCWEDTGLVILLFWP</sequence>
<evidence type="ECO:0000256" key="4">
    <source>
        <dbReference type="ARBA" id="ARBA00022771"/>
    </source>
</evidence>
<organism evidence="9 10">
    <name type="scientific">Zonotrichia albicollis</name>
    <name type="common">White-throated sparrow</name>
    <name type="synonym">Fringilla albicollis</name>
    <dbReference type="NCBI Taxonomy" id="44394"/>
    <lineage>
        <taxon>Eukaryota</taxon>
        <taxon>Metazoa</taxon>
        <taxon>Chordata</taxon>
        <taxon>Craniata</taxon>
        <taxon>Vertebrata</taxon>
        <taxon>Euteleostomi</taxon>
        <taxon>Archelosauria</taxon>
        <taxon>Archosauria</taxon>
        <taxon>Dinosauria</taxon>
        <taxon>Saurischia</taxon>
        <taxon>Theropoda</taxon>
        <taxon>Coelurosauria</taxon>
        <taxon>Aves</taxon>
        <taxon>Neognathae</taxon>
        <taxon>Neoaves</taxon>
        <taxon>Telluraves</taxon>
        <taxon>Australaves</taxon>
        <taxon>Passeriformes</taxon>
        <taxon>Passerellidae</taxon>
        <taxon>Zonotrichia</taxon>
    </lineage>
</organism>
<dbReference type="PROSITE" id="PS50157">
    <property type="entry name" value="ZINC_FINGER_C2H2_2"/>
    <property type="match status" value="2"/>
</dbReference>
<dbReference type="Proteomes" id="UP000694413">
    <property type="component" value="Unassembled WGS sequence"/>
</dbReference>
<reference evidence="9" key="2">
    <citation type="submission" date="2025-09" db="UniProtKB">
        <authorList>
            <consortium name="Ensembl"/>
        </authorList>
    </citation>
    <scope>IDENTIFICATION</scope>
</reference>
<keyword evidence="2" id="KW-0479">Metal-binding</keyword>
<dbReference type="GO" id="GO:0008270">
    <property type="term" value="F:zinc ion binding"/>
    <property type="evidence" value="ECO:0007669"/>
    <property type="project" value="UniProtKB-KW"/>
</dbReference>
<dbReference type="Pfam" id="PF00096">
    <property type="entry name" value="zf-C2H2"/>
    <property type="match status" value="2"/>
</dbReference>
<evidence type="ECO:0000256" key="2">
    <source>
        <dbReference type="ARBA" id="ARBA00022723"/>
    </source>
</evidence>
<dbReference type="GO" id="GO:0005634">
    <property type="term" value="C:nucleus"/>
    <property type="evidence" value="ECO:0007669"/>
    <property type="project" value="UniProtKB-SubCell"/>
</dbReference>
<feature type="domain" description="C2H2-type" evidence="8">
    <location>
        <begin position="35"/>
        <end position="62"/>
    </location>
</feature>
<dbReference type="PANTHER" id="PTHR23226">
    <property type="entry name" value="ZINC FINGER AND SCAN DOMAIN-CONTAINING"/>
    <property type="match status" value="1"/>
</dbReference>
<keyword evidence="4 7" id="KW-0863">Zinc-finger</keyword>
<reference evidence="9" key="1">
    <citation type="submission" date="2025-08" db="UniProtKB">
        <authorList>
            <consortium name="Ensembl"/>
        </authorList>
    </citation>
    <scope>IDENTIFICATION</scope>
</reference>
<dbReference type="Gene3D" id="3.30.160.60">
    <property type="entry name" value="Classic Zinc Finger"/>
    <property type="match status" value="3"/>
</dbReference>
<dbReference type="SUPFAM" id="SSF57667">
    <property type="entry name" value="beta-beta-alpha zinc fingers"/>
    <property type="match status" value="2"/>
</dbReference>
<keyword evidence="3" id="KW-0677">Repeat</keyword>
<evidence type="ECO:0000256" key="6">
    <source>
        <dbReference type="ARBA" id="ARBA00023242"/>
    </source>
</evidence>
<dbReference type="Ensembl" id="ENSZALT00000008141.1">
    <property type="protein sequence ID" value="ENSZALP00000005474.1"/>
    <property type="gene ID" value="ENSZALG00000005104.1"/>
</dbReference>
<feature type="domain" description="C2H2-type" evidence="8">
    <location>
        <begin position="7"/>
        <end position="34"/>
    </location>
</feature>
<accession>A0A8D2MCP0</accession>
<protein>
    <recommendedName>
        <fullName evidence="8">C2H2-type domain-containing protein</fullName>
    </recommendedName>
</protein>
<proteinExistence type="predicted"/>
<evidence type="ECO:0000256" key="1">
    <source>
        <dbReference type="ARBA" id="ARBA00004123"/>
    </source>
</evidence>
<dbReference type="SMART" id="SM00355">
    <property type="entry name" value="ZnF_C2H2"/>
    <property type="match status" value="3"/>
</dbReference>
<dbReference type="GO" id="GO:0000981">
    <property type="term" value="F:DNA-binding transcription factor activity, RNA polymerase II-specific"/>
    <property type="evidence" value="ECO:0007669"/>
    <property type="project" value="TreeGrafter"/>
</dbReference>
<comment type="subcellular location">
    <subcellularLocation>
        <location evidence="1">Nucleus</location>
    </subcellularLocation>
</comment>
<dbReference type="AlphaFoldDB" id="A0A8D2MCP0"/>
<keyword evidence="10" id="KW-1185">Reference proteome</keyword>
<evidence type="ECO:0000259" key="8">
    <source>
        <dbReference type="PROSITE" id="PS50157"/>
    </source>
</evidence>
<dbReference type="PANTHER" id="PTHR23226:SF416">
    <property type="entry name" value="FI01424P"/>
    <property type="match status" value="1"/>
</dbReference>
<evidence type="ECO:0000256" key="5">
    <source>
        <dbReference type="ARBA" id="ARBA00022833"/>
    </source>
</evidence>
<evidence type="ECO:0000313" key="9">
    <source>
        <dbReference type="Ensembl" id="ENSZALP00000005474.1"/>
    </source>
</evidence>
<dbReference type="FunFam" id="3.30.160.60:FF:002565">
    <property type="match status" value="1"/>
</dbReference>
<keyword evidence="5" id="KW-0862">Zinc</keyword>
<dbReference type="GO" id="GO:0000978">
    <property type="term" value="F:RNA polymerase II cis-regulatory region sequence-specific DNA binding"/>
    <property type="evidence" value="ECO:0007669"/>
    <property type="project" value="TreeGrafter"/>
</dbReference>
<dbReference type="InterPro" id="IPR013087">
    <property type="entry name" value="Znf_C2H2_type"/>
</dbReference>
<evidence type="ECO:0000256" key="7">
    <source>
        <dbReference type="PROSITE-ProRule" id="PRU00042"/>
    </source>
</evidence>
<dbReference type="FunFam" id="3.30.160.60:FF:000870">
    <property type="entry name" value="zinc finger protein 197 isoform X1"/>
    <property type="match status" value="1"/>
</dbReference>
<dbReference type="InterPro" id="IPR036236">
    <property type="entry name" value="Znf_C2H2_sf"/>
</dbReference>
<keyword evidence="6" id="KW-0539">Nucleus</keyword>
<dbReference type="FunFam" id="3.30.160.60:FF:000352">
    <property type="entry name" value="zinc finger protein 3 homolog"/>
    <property type="match status" value="1"/>
</dbReference>